<organism evidence="3 4">
    <name type="scientific">Mesohalobacter halotolerans</name>
    <dbReference type="NCBI Taxonomy" id="1883405"/>
    <lineage>
        <taxon>Bacteria</taxon>
        <taxon>Pseudomonadati</taxon>
        <taxon>Bacteroidota</taxon>
        <taxon>Flavobacteriia</taxon>
        <taxon>Flavobacteriales</taxon>
        <taxon>Flavobacteriaceae</taxon>
        <taxon>Mesohalobacter</taxon>
    </lineage>
</organism>
<dbReference type="InterPro" id="IPR050739">
    <property type="entry name" value="MFP"/>
</dbReference>
<dbReference type="Proteomes" id="UP000306552">
    <property type="component" value="Unassembled WGS sequence"/>
</dbReference>
<dbReference type="EMBL" id="SWMU01000003">
    <property type="protein sequence ID" value="TKS55973.1"/>
    <property type="molecule type" value="Genomic_DNA"/>
</dbReference>
<evidence type="ECO:0000313" key="3">
    <source>
        <dbReference type="EMBL" id="TKS55973.1"/>
    </source>
</evidence>
<gene>
    <name evidence="3" type="ORF">FCN74_08050</name>
</gene>
<dbReference type="PANTHER" id="PTHR30386:SF27">
    <property type="entry name" value="MEMBRANE FUSION PROTEIN (MFP) FAMILY PROTEIN"/>
    <property type="match status" value="1"/>
</dbReference>
<dbReference type="PANTHER" id="PTHR30386">
    <property type="entry name" value="MEMBRANE FUSION SUBUNIT OF EMRAB-TOLC MULTIDRUG EFFLUX PUMP"/>
    <property type="match status" value="1"/>
</dbReference>
<proteinExistence type="predicted"/>
<accession>A0A4U5TPQ4</accession>
<name>A0A4U5TPQ4_9FLAO</name>
<keyword evidence="4" id="KW-1185">Reference proteome</keyword>
<dbReference type="Gene3D" id="1.10.287.470">
    <property type="entry name" value="Helix hairpin bin"/>
    <property type="match status" value="1"/>
</dbReference>
<evidence type="ECO:0000313" key="4">
    <source>
        <dbReference type="Proteomes" id="UP000306552"/>
    </source>
</evidence>
<keyword evidence="1" id="KW-0175">Coiled coil</keyword>
<dbReference type="Gene3D" id="2.40.50.100">
    <property type="match status" value="1"/>
</dbReference>
<dbReference type="AlphaFoldDB" id="A0A4U5TPQ4"/>
<feature type="transmembrane region" description="Helical" evidence="2">
    <location>
        <begin position="30"/>
        <end position="52"/>
    </location>
</feature>
<comment type="caution">
    <text evidence="3">The sequence shown here is derived from an EMBL/GenBank/DDBJ whole genome shotgun (WGS) entry which is preliminary data.</text>
</comment>
<evidence type="ECO:0000256" key="2">
    <source>
        <dbReference type="SAM" id="Phobius"/>
    </source>
</evidence>
<feature type="coiled-coil region" evidence="1">
    <location>
        <begin position="129"/>
        <end position="226"/>
    </location>
</feature>
<dbReference type="OrthoDB" id="9760528at2"/>
<keyword evidence="2" id="KW-1133">Transmembrane helix</keyword>
<dbReference type="SUPFAM" id="SSF51230">
    <property type="entry name" value="Single hybrid motif"/>
    <property type="match status" value="1"/>
</dbReference>
<protein>
    <submittedName>
        <fullName evidence="3">HlyD family efflux transporter periplasmic adaptor subunit</fullName>
    </submittedName>
</protein>
<sequence length="456" mass="52273">MLNISKYKLNKEEDLSRYDSMKFVNFKNRYITFNKIMTTIGIVFLIFMFLPWTQNVRGTGYVTTLNPSERPQSIQSAIPGRIEKWYVGEGDEVEKGDTIVFISEIKSEYLNPQLLDRTKAQITSKIFSQSSYTEKAEQLTRQIVALKQERELKLEQTKNKLQQAKLQVKSDSIDLEAAKTQISIAQRQYDRINQLEAEGLKSRTDLENKKLKLQESQAKLISQQNKLLSSRNKVLNAQIEISTIQTNYENKISKAESDRQSALSGQYDAQAEVNKLENELSNYTLRTDLRYIKAPQDGFINRAIQKGIGETFKEGAEIVSIMPTEIDLAVETYVRPIDLPLMHPGEEVRIIFDGWPAIFFSGWPNLSYGTYGGKIVAVERSIDPAKGKYRVLIKPDENQTNWPDVIRAGSGAKTLALLKDVPIWYEIWRQINGFPPDYYLPTKQNTNSDKNQNTKK</sequence>
<evidence type="ECO:0000256" key="1">
    <source>
        <dbReference type="SAM" id="Coils"/>
    </source>
</evidence>
<dbReference type="RefSeq" id="WP_138932088.1">
    <property type="nucleotide sequence ID" value="NZ_SWMU01000003.1"/>
</dbReference>
<keyword evidence="2" id="KW-0472">Membrane</keyword>
<reference evidence="3 4" key="1">
    <citation type="submission" date="2019-04" db="EMBL/GenBank/DDBJ databases">
        <title>Psychroflexus halotolerans sp. nov., isolated from a marine solar saltern.</title>
        <authorList>
            <person name="Feng X."/>
        </authorList>
    </citation>
    <scope>NUCLEOTIDE SEQUENCE [LARGE SCALE GENOMIC DNA]</scope>
    <source>
        <strain evidence="3 4">WDS2C27</strain>
    </source>
</reference>
<dbReference type="InterPro" id="IPR011053">
    <property type="entry name" value="Single_hybrid_motif"/>
</dbReference>
<keyword evidence="2" id="KW-0812">Transmembrane</keyword>